<dbReference type="Gene3D" id="3.40.50.300">
    <property type="entry name" value="P-loop containing nucleotide triphosphate hydrolases"/>
    <property type="match status" value="1"/>
</dbReference>
<accession>A0ABP0V5W3</accession>
<dbReference type="Pfam" id="PF13479">
    <property type="entry name" value="AAA_24"/>
    <property type="match status" value="1"/>
</dbReference>
<dbReference type="InterPro" id="IPR027417">
    <property type="entry name" value="P-loop_NTPase"/>
</dbReference>
<gene>
    <name evidence="1" type="ORF">CSSPJE1EN1_LOCUS25192</name>
</gene>
<evidence type="ECO:0000313" key="1">
    <source>
        <dbReference type="EMBL" id="CAK9249814.1"/>
    </source>
</evidence>
<proteinExistence type="predicted"/>
<protein>
    <submittedName>
        <fullName evidence="1">Uncharacterized protein</fullName>
    </submittedName>
</protein>
<dbReference type="EMBL" id="CAXAQS010000052">
    <property type="protein sequence ID" value="CAK9249814.1"/>
    <property type="molecule type" value="Genomic_DNA"/>
</dbReference>
<name>A0ABP0V5W3_9BRYO</name>
<dbReference type="SUPFAM" id="SSF52540">
    <property type="entry name" value="P-loop containing nucleoside triphosphate hydrolases"/>
    <property type="match status" value="1"/>
</dbReference>
<reference evidence="1" key="1">
    <citation type="submission" date="2024-02" db="EMBL/GenBank/DDBJ databases">
        <authorList>
            <consortium name="ELIXIR-Norway"/>
            <consortium name="Elixir Norway"/>
        </authorList>
    </citation>
    <scope>NUCLEOTIDE SEQUENCE</scope>
</reference>
<dbReference type="Proteomes" id="UP001497444">
    <property type="component" value="Unassembled WGS sequence"/>
</dbReference>
<comment type="caution">
    <text evidence="1">The sequence shown here is derived from an EMBL/GenBank/DDBJ whole genome shotgun (WGS) entry which is preliminary data.</text>
</comment>
<evidence type="ECO:0000313" key="2">
    <source>
        <dbReference type="Proteomes" id="UP001497444"/>
    </source>
</evidence>
<keyword evidence="2" id="KW-1185">Reference proteome</keyword>
<sequence>MSKLKAVDPKAAEPSKPKILVYGKPGVGKTWTALDFPKVFYIDTEGGADLAHYTDKLKKAGGVYFGPDQGSLDFIEVIGQIQALATEDHPYKTVVIDSFTKLFNLSVANEAERLGDKNAFGADKKPAISQTRRLINWLTRLDMNVVLICHEKPQWGVDSKGERSEIGTTFDGWDKLEYELHLCLNIIKAGANRLARVRKTRLTGFPDGESFPWSYDEFAARFGKDVIERKGEKIKLADDKQVAEIKRLLDLVKLPDDWVEKTLAKAGVDTLAELNNDQATKTITFLKGKLQ</sequence>
<organism evidence="1 2">
    <name type="scientific">Sphagnum jensenii</name>
    <dbReference type="NCBI Taxonomy" id="128206"/>
    <lineage>
        <taxon>Eukaryota</taxon>
        <taxon>Viridiplantae</taxon>
        <taxon>Streptophyta</taxon>
        <taxon>Embryophyta</taxon>
        <taxon>Bryophyta</taxon>
        <taxon>Sphagnophytina</taxon>
        <taxon>Sphagnopsida</taxon>
        <taxon>Sphagnales</taxon>
        <taxon>Sphagnaceae</taxon>
        <taxon>Sphagnum</taxon>
    </lineage>
</organism>